<dbReference type="AlphaFoldDB" id="E8RPQ6"/>
<evidence type="ECO:0000313" key="1">
    <source>
        <dbReference type="EMBL" id="ADU12033.1"/>
    </source>
</evidence>
<dbReference type="OrthoDB" id="7997871at2"/>
<evidence type="ECO:0000313" key="2">
    <source>
        <dbReference type="Proteomes" id="UP000001492"/>
    </source>
</evidence>
<name>E8RPQ6_ASTEC</name>
<dbReference type="STRING" id="573065.Astex_0335"/>
<dbReference type="Pfam" id="PF05521">
    <property type="entry name" value="Phage_HCP"/>
    <property type="match status" value="1"/>
</dbReference>
<keyword evidence="2" id="KW-1185">Reference proteome</keyword>
<accession>E8RPQ6</accession>
<dbReference type="HOGENOM" id="CLU_167591_0_0_5"/>
<dbReference type="EMBL" id="CP002395">
    <property type="protein sequence ID" value="ADU12033.1"/>
    <property type="molecule type" value="Genomic_DNA"/>
</dbReference>
<dbReference type="Proteomes" id="UP000001492">
    <property type="component" value="Chromosome 1"/>
</dbReference>
<protein>
    <submittedName>
        <fullName evidence="1">Head-tail joining family protein</fullName>
    </submittedName>
</protein>
<dbReference type="InterPro" id="IPR038666">
    <property type="entry name" value="SSP1_head-tail_sf"/>
</dbReference>
<dbReference type="Gene3D" id="2.40.10.270">
    <property type="entry name" value="Bacteriophage SPP1 head-tail adaptor protein"/>
    <property type="match status" value="1"/>
</dbReference>
<dbReference type="KEGG" id="aex:Astex_0335"/>
<proteinExistence type="predicted"/>
<reference evidence="2" key="1">
    <citation type="submission" date="2010-12" db="EMBL/GenBank/DDBJ databases">
        <title>Complete sequence of chromosome 1 of Asticcacaulis excentricus CB 48.</title>
        <authorList>
            <consortium name="US DOE Joint Genome Institute"/>
            <person name="Lucas S."/>
            <person name="Copeland A."/>
            <person name="Lapidus A."/>
            <person name="Cheng J.-F."/>
            <person name="Bruce D."/>
            <person name="Goodwin L."/>
            <person name="Pitluck S."/>
            <person name="Teshima H."/>
            <person name="Davenport K."/>
            <person name="Detter J.C."/>
            <person name="Han C."/>
            <person name="Tapia R."/>
            <person name="Land M."/>
            <person name="Hauser L."/>
            <person name="Jeffries C."/>
            <person name="Kyrpides N."/>
            <person name="Ivanova N."/>
            <person name="Ovchinnikova G."/>
            <person name="Brun Y.V."/>
            <person name="Woyke T."/>
        </authorList>
    </citation>
    <scope>NUCLEOTIDE SEQUENCE [LARGE SCALE GENOMIC DNA]</scope>
    <source>
        <strain evidence="2">ATCC 15261 / DSM 4724 / KCTC 12464 / NCIMB 9791 / VKM B-1370 / CB 48</strain>
    </source>
</reference>
<dbReference type="eggNOG" id="COG5614">
    <property type="taxonomic scope" value="Bacteria"/>
</dbReference>
<sequence length="112" mass="12054">MAGSGDLSYRLRFEQRGLNDNGDRRGAWAEQFTVWADIDYQRGSETAVGQRIEGKQPASITVMQSPDSKRIAASWRAVRVDTGETFNITSPAVPGRKAGFLNCMGVSGGASG</sequence>
<dbReference type="RefSeq" id="WP_013477867.1">
    <property type="nucleotide sequence ID" value="NC_014816.1"/>
</dbReference>
<dbReference type="InterPro" id="IPR008767">
    <property type="entry name" value="Phage_SPP1_head-tail_adaptor"/>
</dbReference>
<organism evidence="1 2">
    <name type="scientific">Asticcacaulis excentricus (strain ATCC 15261 / DSM 4724 / KCTC 12464 / NCIMB 9791 / VKM B-1370 / CB 48)</name>
    <dbReference type="NCBI Taxonomy" id="573065"/>
    <lineage>
        <taxon>Bacteria</taxon>
        <taxon>Pseudomonadati</taxon>
        <taxon>Pseudomonadota</taxon>
        <taxon>Alphaproteobacteria</taxon>
        <taxon>Caulobacterales</taxon>
        <taxon>Caulobacteraceae</taxon>
        <taxon>Asticcacaulis</taxon>
    </lineage>
</organism>
<gene>
    <name evidence="1" type="ordered locus">Astex_0335</name>
</gene>